<evidence type="ECO:0000313" key="1">
    <source>
        <dbReference type="EMBL" id="OUS16275.1"/>
    </source>
</evidence>
<gene>
    <name evidence="1" type="ORF">A9Q93_05775</name>
</gene>
<dbReference type="AlphaFoldDB" id="A0A1Z8B120"/>
<sequence>MVKFTYLHVPTNRRLEHFTVKSLQSILKYSNVLRIDVTFQRVFDLRNRTREVAKVLVITKDKNIYCETKSTKFKKSIEIATQSLSGKVHSTDDLLSA</sequence>
<protein>
    <submittedName>
        <fullName evidence="1">Uncharacterized protein</fullName>
    </submittedName>
</protein>
<organism evidence="1 2">
    <name type="scientific">Nonlabens dokdonensis</name>
    <dbReference type="NCBI Taxonomy" id="328515"/>
    <lineage>
        <taxon>Bacteria</taxon>
        <taxon>Pseudomonadati</taxon>
        <taxon>Bacteroidota</taxon>
        <taxon>Flavobacteriia</taxon>
        <taxon>Flavobacteriales</taxon>
        <taxon>Flavobacteriaceae</taxon>
        <taxon>Nonlabens</taxon>
    </lineage>
</organism>
<dbReference type="RefSeq" id="WP_303686454.1">
    <property type="nucleotide sequence ID" value="NZ_CAJXYO010000038.1"/>
</dbReference>
<reference evidence="2" key="1">
    <citation type="journal article" date="2017" name="Proc. Natl. Acad. Sci. U.S.A.">
        <title>Simulation of Deepwater Horizon oil plume reveals substrate specialization within a complex community of hydrocarbon-degraders.</title>
        <authorList>
            <person name="Hu P."/>
            <person name="Dubinsky E.A."/>
            <person name="Probst A.J."/>
            <person name="Wang J."/>
            <person name="Sieber C.M.K."/>
            <person name="Tom L.M."/>
            <person name="Gardinali P."/>
            <person name="Banfield J.F."/>
            <person name="Atlas R.M."/>
            <person name="Andersen G.L."/>
        </authorList>
    </citation>
    <scope>NUCLEOTIDE SEQUENCE [LARGE SCALE GENOMIC DNA]</scope>
</reference>
<accession>A0A1Z8B120</accession>
<name>A0A1Z8B120_9FLAO</name>
<evidence type="ECO:0000313" key="2">
    <source>
        <dbReference type="Proteomes" id="UP000196102"/>
    </source>
</evidence>
<dbReference type="Proteomes" id="UP000196102">
    <property type="component" value="Unassembled WGS sequence"/>
</dbReference>
<dbReference type="EMBL" id="MAAX01000094">
    <property type="protein sequence ID" value="OUS16275.1"/>
    <property type="molecule type" value="Genomic_DNA"/>
</dbReference>
<comment type="caution">
    <text evidence="1">The sequence shown here is derived from an EMBL/GenBank/DDBJ whole genome shotgun (WGS) entry which is preliminary data.</text>
</comment>
<proteinExistence type="predicted"/>